<feature type="transmembrane region" description="Helical" evidence="1">
    <location>
        <begin position="59"/>
        <end position="81"/>
    </location>
</feature>
<dbReference type="EMBL" id="CP093379">
    <property type="protein sequence ID" value="UNM96108.1"/>
    <property type="molecule type" value="Genomic_DNA"/>
</dbReference>
<feature type="transmembrane region" description="Helical" evidence="1">
    <location>
        <begin position="30"/>
        <end position="52"/>
    </location>
</feature>
<sequence>MILRIVIAQLIVLTLLTLVTWALFDGVAAVSLFASGISMLIPSVFLATNMALIRFSKVFFWIGVFFNKFIILALFFVSIKIIGEPNYFAFLVGIVVVSQVPWLYVNFFPKKD</sequence>
<keyword evidence="3" id="KW-1185">Reference proteome</keyword>
<protein>
    <submittedName>
        <fullName evidence="2">ATP synthase subunit I</fullName>
    </submittedName>
</protein>
<evidence type="ECO:0000313" key="2">
    <source>
        <dbReference type="EMBL" id="UNM96108.1"/>
    </source>
</evidence>
<name>A0ABY3X7X1_9GAMM</name>
<dbReference type="RefSeq" id="WP_242149056.1">
    <property type="nucleotide sequence ID" value="NZ_CP093379.1"/>
</dbReference>
<evidence type="ECO:0000313" key="3">
    <source>
        <dbReference type="Proteomes" id="UP000829542"/>
    </source>
</evidence>
<keyword evidence="1" id="KW-0812">Transmembrane</keyword>
<organism evidence="2 3">
    <name type="scientific">Ignatzschineria rhizosphaerae</name>
    <dbReference type="NCBI Taxonomy" id="2923279"/>
    <lineage>
        <taxon>Bacteria</taxon>
        <taxon>Pseudomonadati</taxon>
        <taxon>Pseudomonadota</taxon>
        <taxon>Gammaproteobacteria</taxon>
        <taxon>Cardiobacteriales</taxon>
        <taxon>Ignatzschineriaceae</taxon>
        <taxon>Ignatzschineria</taxon>
    </lineage>
</organism>
<keyword evidence="1" id="KW-1133">Transmembrane helix</keyword>
<feature type="transmembrane region" description="Helical" evidence="1">
    <location>
        <begin position="87"/>
        <end position="105"/>
    </location>
</feature>
<evidence type="ECO:0000256" key="1">
    <source>
        <dbReference type="SAM" id="Phobius"/>
    </source>
</evidence>
<reference evidence="2 3" key="1">
    <citation type="submission" date="2022-03" db="EMBL/GenBank/DDBJ databases">
        <title>Ignatzschineria rhizosphaerae HR5S32.</title>
        <authorList>
            <person name="Sun J.Q."/>
            <person name="Feng J.Y."/>
        </authorList>
    </citation>
    <scope>NUCLEOTIDE SEQUENCE [LARGE SCALE GENOMIC DNA]</scope>
    <source>
        <strain evidence="2 3">HR5S32</strain>
    </source>
</reference>
<feature type="transmembrane region" description="Helical" evidence="1">
    <location>
        <begin position="5"/>
        <end position="24"/>
    </location>
</feature>
<dbReference type="Proteomes" id="UP000829542">
    <property type="component" value="Chromosome"/>
</dbReference>
<accession>A0ABY3X7X1</accession>
<gene>
    <name evidence="2" type="ORF">MMG00_13060</name>
</gene>
<keyword evidence="1" id="KW-0472">Membrane</keyword>
<proteinExistence type="predicted"/>